<dbReference type="RefSeq" id="XP_036362321.1">
    <property type="nucleotide sequence ID" value="XM_036506428.1"/>
</dbReference>
<dbReference type="InterPro" id="IPR036116">
    <property type="entry name" value="FN3_sf"/>
</dbReference>
<name>A0A7E6F3E4_9MOLL</name>
<evidence type="ECO:0000256" key="2">
    <source>
        <dbReference type="SAM" id="Phobius"/>
    </source>
</evidence>
<keyword evidence="2" id="KW-0472">Membrane</keyword>
<evidence type="ECO:0000313" key="3">
    <source>
        <dbReference type="Proteomes" id="UP000515154"/>
    </source>
</evidence>
<proteinExistence type="predicted"/>
<keyword evidence="2" id="KW-1133">Transmembrane helix</keyword>
<dbReference type="AlphaFoldDB" id="A0A7E6F3E4"/>
<feature type="transmembrane region" description="Helical" evidence="2">
    <location>
        <begin position="86"/>
        <end position="107"/>
    </location>
</feature>
<sequence>MTGNETSEYENFYFLEYRQMGDNFTENTLEFTTQQWQVLSNLTSGLWYEFRVVMVQNGLEFPSDWRTLLLPLTSGEMDLDFLQTTWFVVMMIAICVLLLILILVCIIKCDRGSKYYVKDDCLSNDEEEQKTEVDGTEASEKDSLDEYKSTSTGQFNEEGSIIKD</sequence>
<dbReference type="Proteomes" id="UP000515154">
    <property type="component" value="Linkage group LG10"/>
</dbReference>
<feature type="region of interest" description="Disordered" evidence="1">
    <location>
        <begin position="125"/>
        <end position="164"/>
    </location>
</feature>
<gene>
    <name evidence="4" type="primary">LOC115216463</name>
</gene>
<reference evidence="4" key="1">
    <citation type="submission" date="2025-08" db="UniProtKB">
        <authorList>
            <consortium name="RefSeq"/>
        </authorList>
    </citation>
    <scope>IDENTIFICATION</scope>
</reference>
<keyword evidence="3" id="KW-1185">Reference proteome</keyword>
<keyword evidence="2" id="KW-0812">Transmembrane</keyword>
<evidence type="ECO:0000313" key="4">
    <source>
        <dbReference type="RefSeq" id="XP_036362321.1"/>
    </source>
</evidence>
<evidence type="ECO:0000256" key="1">
    <source>
        <dbReference type="SAM" id="MobiDB-lite"/>
    </source>
</evidence>
<feature type="compositionally biased region" description="Basic and acidic residues" evidence="1">
    <location>
        <begin position="130"/>
        <end position="148"/>
    </location>
</feature>
<protein>
    <submittedName>
        <fullName evidence="4">Neurofascin isoform X2</fullName>
    </submittedName>
</protein>
<dbReference type="SUPFAM" id="SSF49265">
    <property type="entry name" value="Fibronectin type III"/>
    <property type="match status" value="1"/>
</dbReference>
<organism evidence="3 4">
    <name type="scientific">Octopus sinensis</name>
    <name type="common">East Asian common octopus</name>
    <dbReference type="NCBI Taxonomy" id="2607531"/>
    <lineage>
        <taxon>Eukaryota</taxon>
        <taxon>Metazoa</taxon>
        <taxon>Spiralia</taxon>
        <taxon>Lophotrochozoa</taxon>
        <taxon>Mollusca</taxon>
        <taxon>Cephalopoda</taxon>
        <taxon>Coleoidea</taxon>
        <taxon>Octopodiformes</taxon>
        <taxon>Octopoda</taxon>
        <taxon>Incirrata</taxon>
        <taxon>Octopodidae</taxon>
        <taxon>Octopus</taxon>
    </lineage>
</organism>
<accession>A0A7E6F3E4</accession>